<feature type="region of interest" description="Disordered" evidence="1">
    <location>
        <begin position="116"/>
        <end position="162"/>
    </location>
</feature>
<evidence type="ECO:0000256" key="1">
    <source>
        <dbReference type="SAM" id="MobiDB-lite"/>
    </source>
</evidence>
<feature type="compositionally biased region" description="Basic and acidic residues" evidence="1">
    <location>
        <begin position="127"/>
        <end position="140"/>
    </location>
</feature>
<gene>
    <name evidence="2" type="ORF">SVTN_32920</name>
</gene>
<evidence type="ECO:0000313" key="3">
    <source>
        <dbReference type="Proteomes" id="UP000031774"/>
    </source>
</evidence>
<proteinExistence type="predicted"/>
<evidence type="ECO:0000313" key="2">
    <source>
        <dbReference type="EMBL" id="AJF68439.1"/>
    </source>
</evidence>
<keyword evidence="3" id="KW-1185">Reference proteome</keyword>
<feature type="compositionally biased region" description="Basic and acidic residues" evidence="1">
    <location>
        <begin position="151"/>
        <end position="162"/>
    </location>
</feature>
<dbReference type="STRING" id="362257.SVTN_32920"/>
<sequence>MVTLTGAVRAMSTVLPTAVRAMPGPPPAPLPPGPPLSPAGLGLLGLAALDLTALDLTALELAVDLRIDEAQTAHGPVDALLLRDRADGGVGEGLDHQPVAALLLAVLLALGPAHAGGDGVDDDDQLDAEREPGGDDERRLSAAAQLAPEVGEEHGREGRGRA</sequence>
<reference evidence="2 3" key="1">
    <citation type="submission" date="2014-12" db="EMBL/GenBank/DDBJ databases">
        <title>Complete genome sequence of Streptomyces vietnamensis strain GIMV4.0001, a genetic manipulable producer of the benzoisochromanequinone antibiotic granaticin.</title>
        <authorList>
            <person name="Deng M.R."/>
            <person name="Guo J."/>
            <person name="Ma L.Y."/>
            <person name="Feng G.D."/>
            <person name="Mo C.Y."/>
            <person name="Zhu H.H."/>
        </authorList>
    </citation>
    <scope>NUCLEOTIDE SEQUENCE [LARGE SCALE GENOMIC DNA]</scope>
    <source>
        <strain evidence="3">GIMV4.0001</strain>
    </source>
</reference>
<protein>
    <submittedName>
        <fullName evidence="2">Uncharacterized protein</fullName>
    </submittedName>
</protein>
<dbReference type="AlphaFoldDB" id="A0A0B5IJ57"/>
<dbReference type="KEGG" id="svt:SVTN_32920"/>
<dbReference type="HOGENOM" id="CLU_1634504_0_0_11"/>
<organism evidence="2 3">
    <name type="scientific">Streptomyces vietnamensis</name>
    <dbReference type="NCBI Taxonomy" id="362257"/>
    <lineage>
        <taxon>Bacteria</taxon>
        <taxon>Bacillati</taxon>
        <taxon>Actinomycetota</taxon>
        <taxon>Actinomycetes</taxon>
        <taxon>Kitasatosporales</taxon>
        <taxon>Streptomycetaceae</taxon>
        <taxon>Streptomyces</taxon>
    </lineage>
</organism>
<name>A0A0B5IJ57_9ACTN</name>
<dbReference type="EMBL" id="CP010407">
    <property type="protein sequence ID" value="AJF68439.1"/>
    <property type="molecule type" value="Genomic_DNA"/>
</dbReference>
<accession>A0A0B5IJ57</accession>
<dbReference type="Proteomes" id="UP000031774">
    <property type="component" value="Chromosome"/>
</dbReference>